<dbReference type="SUPFAM" id="SSF51197">
    <property type="entry name" value="Clavaminate synthase-like"/>
    <property type="match status" value="1"/>
</dbReference>
<dbReference type="InterPro" id="IPR042098">
    <property type="entry name" value="TauD-like_sf"/>
</dbReference>
<protein>
    <recommendedName>
        <fullName evidence="2">TauD/TfdA-like domain-containing protein</fullName>
    </recommendedName>
</protein>
<proteinExistence type="predicted"/>
<dbReference type="PANTHER" id="PTHR10696">
    <property type="entry name" value="GAMMA-BUTYROBETAINE HYDROXYLASE-RELATED"/>
    <property type="match status" value="1"/>
</dbReference>
<gene>
    <name evidence="3" type="ORF">KCU98_g1333</name>
</gene>
<reference evidence="3" key="2">
    <citation type="submission" date="2021-08" db="EMBL/GenBank/DDBJ databases">
        <authorList>
            <person name="Gostincar C."/>
            <person name="Sun X."/>
            <person name="Song Z."/>
            <person name="Gunde-Cimerman N."/>
        </authorList>
    </citation>
    <scope>NUCLEOTIDE SEQUENCE</scope>
    <source>
        <strain evidence="3">EXF-9298</strain>
    </source>
</reference>
<dbReference type="PANTHER" id="PTHR10696:SF21">
    <property type="entry name" value="TAUD_TFDA-LIKE DOMAIN-CONTAINING PROTEIN"/>
    <property type="match status" value="1"/>
</dbReference>
<dbReference type="AlphaFoldDB" id="A0A9P8G2E6"/>
<keyword evidence="4" id="KW-1185">Reference proteome</keyword>
<accession>A0A9P8G2E6</accession>
<dbReference type="Gene3D" id="3.60.130.10">
    <property type="entry name" value="Clavaminate synthase-like"/>
    <property type="match status" value="1"/>
</dbReference>
<evidence type="ECO:0000256" key="1">
    <source>
        <dbReference type="ARBA" id="ARBA00023002"/>
    </source>
</evidence>
<evidence type="ECO:0000259" key="2">
    <source>
        <dbReference type="Pfam" id="PF02668"/>
    </source>
</evidence>
<feature type="domain" description="TauD/TfdA-like" evidence="2">
    <location>
        <begin position="60"/>
        <end position="368"/>
    </location>
</feature>
<dbReference type="GO" id="GO:0016491">
    <property type="term" value="F:oxidoreductase activity"/>
    <property type="evidence" value="ECO:0007669"/>
    <property type="project" value="UniProtKB-KW"/>
</dbReference>
<comment type="caution">
    <text evidence="3">The sequence shown here is derived from an EMBL/GenBank/DDBJ whole genome shotgun (WGS) entry which is preliminary data.</text>
</comment>
<reference evidence="3" key="1">
    <citation type="journal article" date="2021" name="J Fungi (Basel)">
        <title>Virulence traits and population genomics of the black yeast Aureobasidium melanogenum.</title>
        <authorList>
            <person name="Cernosa A."/>
            <person name="Sun X."/>
            <person name="Gostincar C."/>
            <person name="Fang C."/>
            <person name="Gunde-Cimerman N."/>
            <person name="Song Z."/>
        </authorList>
    </citation>
    <scope>NUCLEOTIDE SEQUENCE</scope>
    <source>
        <strain evidence="3">EXF-9298</strain>
    </source>
</reference>
<evidence type="ECO:0000313" key="4">
    <source>
        <dbReference type="Proteomes" id="UP000729357"/>
    </source>
</evidence>
<dbReference type="InterPro" id="IPR050411">
    <property type="entry name" value="AlphaKG_dependent_hydroxylases"/>
</dbReference>
<feature type="non-terminal residue" evidence="3">
    <location>
        <position position="380"/>
    </location>
</feature>
<name>A0A9P8G2E6_AURME</name>
<dbReference type="Proteomes" id="UP000729357">
    <property type="component" value="Unassembled WGS sequence"/>
</dbReference>
<sequence>MASAPRDMISAEVEGAHVVFEPVDLPGQRMVYGNVFPLTLAYKNASGEELTMDQAVAAVRNLSERGLITELMNKHGALILRGSPSSSMNAFSRLVHAAEEGRGHKPYDQIGLAGSRTVHDKEVFSASEAPPNLWIHQHNEYSRYTKFPSNIHFFCHKSPPKGGESPFVHSTELFDAVNKDIPDFIEKVTEKKLSSPDIYRAPGKEAANFIYTWAGPLAFGRDIKPEDDMETKKRKAEEQVKRLTPHFWWREDDQLEVHQHVPAVRRSPATGRPVFFNSLAGRYGTAFDRGATDPPYVGDDGMTFMPPTYADGEPVPKKYLHRVWELSKELQVMVKTIPGDIALVDNYQVSHGRAPWFEGERKILVSMWDTEDPKEKILEY</sequence>
<dbReference type="EMBL" id="JAHFXS010000043">
    <property type="protein sequence ID" value="KAG9990185.1"/>
    <property type="molecule type" value="Genomic_DNA"/>
</dbReference>
<dbReference type="Pfam" id="PF02668">
    <property type="entry name" value="TauD"/>
    <property type="match status" value="1"/>
</dbReference>
<keyword evidence="1" id="KW-0560">Oxidoreductase</keyword>
<organism evidence="3 4">
    <name type="scientific">Aureobasidium melanogenum</name>
    <name type="common">Aureobasidium pullulans var. melanogenum</name>
    <dbReference type="NCBI Taxonomy" id="46634"/>
    <lineage>
        <taxon>Eukaryota</taxon>
        <taxon>Fungi</taxon>
        <taxon>Dikarya</taxon>
        <taxon>Ascomycota</taxon>
        <taxon>Pezizomycotina</taxon>
        <taxon>Dothideomycetes</taxon>
        <taxon>Dothideomycetidae</taxon>
        <taxon>Dothideales</taxon>
        <taxon>Saccotheciaceae</taxon>
        <taxon>Aureobasidium</taxon>
    </lineage>
</organism>
<dbReference type="InterPro" id="IPR003819">
    <property type="entry name" value="TauD/TfdA-like"/>
</dbReference>
<evidence type="ECO:0000313" key="3">
    <source>
        <dbReference type="EMBL" id="KAG9990185.1"/>
    </source>
</evidence>